<dbReference type="Gene3D" id="3.40.50.300">
    <property type="entry name" value="P-loop containing nucleotide triphosphate hydrolases"/>
    <property type="match status" value="1"/>
</dbReference>
<dbReference type="Pfam" id="PF00437">
    <property type="entry name" value="T2SSE"/>
    <property type="match status" value="1"/>
</dbReference>
<evidence type="ECO:0000259" key="5">
    <source>
        <dbReference type="PROSITE" id="PS00662"/>
    </source>
</evidence>
<keyword evidence="7" id="KW-1185">Reference proteome</keyword>
<organism evidence="6 7">
    <name type="scientific">Dactylosporangium salmoneum</name>
    <dbReference type="NCBI Taxonomy" id="53361"/>
    <lineage>
        <taxon>Bacteria</taxon>
        <taxon>Bacillati</taxon>
        <taxon>Actinomycetota</taxon>
        <taxon>Actinomycetes</taxon>
        <taxon>Micromonosporales</taxon>
        <taxon>Micromonosporaceae</taxon>
        <taxon>Dactylosporangium</taxon>
    </lineage>
</organism>
<dbReference type="PANTHER" id="PTHR30258">
    <property type="entry name" value="TYPE II SECRETION SYSTEM PROTEIN GSPE-RELATED"/>
    <property type="match status" value="1"/>
</dbReference>
<evidence type="ECO:0000313" key="7">
    <source>
        <dbReference type="Proteomes" id="UP001501444"/>
    </source>
</evidence>
<feature type="domain" description="Bacterial type II secretion system protein E" evidence="5">
    <location>
        <begin position="410"/>
        <end position="424"/>
    </location>
</feature>
<accession>A0ABN3FI37</accession>
<gene>
    <name evidence="6" type="ORF">GCM10010170_008610</name>
</gene>
<name>A0ABN3FI37_9ACTN</name>
<dbReference type="SUPFAM" id="SSF160246">
    <property type="entry name" value="EspE N-terminal domain-like"/>
    <property type="match status" value="1"/>
</dbReference>
<dbReference type="Gene3D" id="3.30.450.90">
    <property type="match status" value="1"/>
</dbReference>
<dbReference type="EMBL" id="BAAARV010000005">
    <property type="protein sequence ID" value="GAA2330572.1"/>
    <property type="molecule type" value="Genomic_DNA"/>
</dbReference>
<dbReference type="InterPro" id="IPR001482">
    <property type="entry name" value="T2SS/T4SS_dom"/>
</dbReference>
<sequence length="595" mass="64704">MKLRNWGQPAESAEATPTTRVQRIEPGRPTDLSVQPGGRRLGEVLVEANVVSPQQIVAALAELQQGPAKFLGEHLVELGVLSERDLAWAVGAQYSVDAIDLREVMPEPAATELLDPAIARELVAIPLALRGEAVLIAMAFPAAAQALQQAIGRPLMVKVASRSDITRVIANSYRALSAVSSQVRVFEAQQSLRKEVARLDPAVANDDAPVVQIVHLMITQALRDRASDIHIEPHPERVRVRYRIDGALHDVLDLPAAMGPVVASRIKILGGMNIVERRRPQDGQISMDIEGRGVDIRVSTTAVIDGEKVVMRLLDKSRPLYRLEQLGMPNDMAARYSALLRSPYGMVICAGPTGSGKTTTLYGSLGEINTPERNVTTIEDPVEYRISSINQIQINEQAGISFAGGLRSILRQDPDVILVGEIRDVETARIAVQSALTGHFVLSSLHATDAPSALLRLLDMGIEGFLVASSVTAVLSQRLVRRICNYCREPYHPSAEELALLHAIQGLPPSGGFVRGHGCNFCAHTGYLERTGVYEMLTVSGRIREMILERATHDEIRKVARAEGMRTLQEEAARLVEAGVTTLAEILRSIYVVGA</sequence>
<dbReference type="InterPro" id="IPR037257">
    <property type="entry name" value="T2SS_E_N_sf"/>
</dbReference>
<dbReference type="InterPro" id="IPR027417">
    <property type="entry name" value="P-loop_NTPase"/>
</dbReference>
<dbReference type="Proteomes" id="UP001501444">
    <property type="component" value="Unassembled WGS sequence"/>
</dbReference>
<dbReference type="PANTHER" id="PTHR30258:SF2">
    <property type="entry name" value="COMG OPERON PROTEIN 1"/>
    <property type="match status" value="1"/>
</dbReference>
<evidence type="ECO:0000256" key="3">
    <source>
        <dbReference type="ARBA" id="ARBA00022840"/>
    </source>
</evidence>
<evidence type="ECO:0000256" key="2">
    <source>
        <dbReference type="ARBA" id="ARBA00022741"/>
    </source>
</evidence>
<dbReference type="InterPro" id="IPR007831">
    <property type="entry name" value="T2SS_GspE_N"/>
</dbReference>
<dbReference type="PROSITE" id="PS00662">
    <property type="entry name" value="T2SP_E"/>
    <property type="match status" value="1"/>
</dbReference>
<dbReference type="RefSeq" id="WP_344610868.1">
    <property type="nucleotide sequence ID" value="NZ_BAAARV010000005.1"/>
</dbReference>
<dbReference type="CDD" id="cd01129">
    <property type="entry name" value="PulE-GspE-like"/>
    <property type="match status" value="1"/>
</dbReference>
<feature type="region of interest" description="Disordered" evidence="4">
    <location>
        <begin position="1"/>
        <end position="36"/>
    </location>
</feature>
<evidence type="ECO:0000313" key="6">
    <source>
        <dbReference type="EMBL" id="GAA2330572.1"/>
    </source>
</evidence>
<keyword evidence="2" id="KW-0547">Nucleotide-binding</keyword>
<dbReference type="Gene3D" id="3.30.300.160">
    <property type="entry name" value="Type II secretion system, protein E, N-terminal domain"/>
    <property type="match status" value="1"/>
</dbReference>
<evidence type="ECO:0000256" key="1">
    <source>
        <dbReference type="ARBA" id="ARBA00006611"/>
    </source>
</evidence>
<comment type="caution">
    <text evidence="6">The sequence shown here is derived from an EMBL/GenBank/DDBJ whole genome shotgun (WGS) entry which is preliminary data.</text>
</comment>
<dbReference type="Pfam" id="PF05157">
    <property type="entry name" value="MshEN"/>
    <property type="match status" value="1"/>
</dbReference>
<proteinExistence type="inferred from homology"/>
<evidence type="ECO:0000256" key="4">
    <source>
        <dbReference type="SAM" id="MobiDB-lite"/>
    </source>
</evidence>
<reference evidence="6 7" key="1">
    <citation type="journal article" date="2019" name="Int. J. Syst. Evol. Microbiol.">
        <title>The Global Catalogue of Microorganisms (GCM) 10K type strain sequencing project: providing services to taxonomists for standard genome sequencing and annotation.</title>
        <authorList>
            <consortium name="The Broad Institute Genomics Platform"/>
            <consortium name="The Broad Institute Genome Sequencing Center for Infectious Disease"/>
            <person name="Wu L."/>
            <person name="Ma J."/>
        </authorList>
    </citation>
    <scope>NUCLEOTIDE SEQUENCE [LARGE SCALE GENOMIC DNA]</scope>
    <source>
        <strain evidence="6 7">JCM 3272</strain>
    </source>
</reference>
<protein>
    <submittedName>
        <fullName evidence="6">GspE/PulE family protein</fullName>
    </submittedName>
</protein>
<keyword evidence="3" id="KW-0067">ATP-binding</keyword>
<dbReference type="SUPFAM" id="SSF52540">
    <property type="entry name" value="P-loop containing nucleoside triphosphate hydrolases"/>
    <property type="match status" value="1"/>
</dbReference>
<comment type="similarity">
    <text evidence="1">Belongs to the GSP E family.</text>
</comment>